<accession>A0A0N1H3Q8</accession>
<name>A0A0N1H3Q8_9EURO</name>
<comment type="caution">
    <text evidence="1">The sequence shown here is derived from an EMBL/GenBank/DDBJ whole genome shotgun (WGS) entry which is preliminary data.</text>
</comment>
<dbReference type="GeneID" id="28731642"/>
<dbReference type="OrthoDB" id="26149at2759"/>
<dbReference type="STRING" id="1664694.A0A0N1H3Q8"/>
<dbReference type="Proteomes" id="UP000038010">
    <property type="component" value="Unassembled WGS sequence"/>
</dbReference>
<dbReference type="RefSeq" id="XP_017995526.1">
    <property type="nucleotide sequence ID" value="XM_018139762.1"/>
</dbReference>
<dbReference type="SUPFAM" id="SSF48371">
    <property type="entry name" value="ARM repeat"/>
    <property type="match status" value="1"/>
</dbReference>
<dbReference type="VEuPathDB" id="FungiDB:AB675_10957"/>
<keyword evidence="2" id="KW-1185">Reference proteome</keyword>
<organism evidence="1 2">
    <name type="scientific">Cyphellophora attinorum</name>
    <dbReference type="NCBI Taxonomy" id="1664694"/>
    <lineage>
        <taxon>Eukaryota</taxon>
        <taxon>Fungi</taxon>
        <taxon>Dikarya</taxon>
        <taxon>Ascomycota</taxon>
        <taxon>Pezizomycotina</taxon>
        <taxon>Eurotiomycetes</taxon>
        <taxon>Chaetothyriomycetidae</taxon>
        <taxon>Chaetothyriales</taxon>
        <taxon>Cyphellophoraceae</taxon>
        <taxon>Cyphellophora</taxon>
    </lineage>
</organism>
<sequence>MADIEASLGHAWKALSEDLKTVAAKHNVEIDTMLQTGTSDVSASEHDSARLPVATMLENLSRALLAAIQMGLNALSFAWAVDTMLVLAEAPRTVELWRRYFGLCKRVIGYSPKPQNPDCILDVARRVIGDERLNHDDQLLRAALRIVANCCADNNTNRSLIVYRDGIQGLKALVKAQRHLDLVLPTLFNVCTDFDEAASDIKGEEDVEIFVSCAAADLGKPVGEDSTAVLLIKTHHERFVPALVELSLLPAAFGLKHVLVPAATGHILDPKPLFARLFRYGRRMKSSRYDDTDEWEETRDELSRACISLLRTDDAQIALAKSPESFWDYLECYWNLGEEASPYLPAFRQIVHYVSGRPEYVAAHPVDSDAFRELVENLEYVHDPSSDLPQNPNYERPISIMTLIHNAFSTQQHVVDAVAEFPGLPESVLDMVDAYFDKLPSLTAGIALLTRFSIVPEARDVLINHSIFNALYFMLGKARAQREHLQRPPEVNAARLKESLALINLTRLLIVSRDIVSRRINYNPNFFPDLHSEIMQLPIASFDDDAKHDLGQYCIQVLRCLAAEGSSAKDLPTYGTKTAPFMTAVLHQASSPRSQQTTGIFGLTLLLSSSFTPSLDVLETGAREALTEAIRETLLPLFVTLVERRKEQRQQAAGLEPEPEKQYEVDELEEIDSSITSREDSAVATLSKDAQIEATQAAKTTAHEANLKRLCMELLRLLGDSELSDEMELYAELERLRSGMGL</sequence>
<protein>
    <submittedName>
        <fullName evidence="1">Uncharacterized protein</fullName>
    </submittedName>
</protein>
<dbReference type="InterPro" id="IPR016024">
    <property type="entry name" value="ARM-type_fold"/>
</dbReference>
<dbReference type="AlphaFoldDB" id="A0A0N1H3Q8"/>
<evidence type="ECO:0000313" key="2">
    <source>
        <dbReference type="Proteomes" id="UP000038010"/>
    </source>
</evidence>
<evidence type="ECO:0000313" key="1">
    <source>
        <dbReference type="EMBL" id="KPI35563.1"/>
    </source>
</evidence>
<dbReference type="EMBL" id="LFJN01000039">
    <property type="protein sequence ID" value="KPI35563.1"/>
    <property type="molecule type" value="Genomic_DNA"/>
</dbReference>
<proteinExistence type="predicted"/>
<reference evidence="1 2" key="1">
    <citation type="submission" date="2015-06" db="EMBL/GenBank/DDBJ databases">
        <title>Draft genome of the ant-associated black yeast Phialophora attae CBS 131958.</title>
        <authorList>
            <person name="Moreno L.F."/>
            <person name="Stielow B.J."/>
            <person name="de Hoog S."/>
            <person name="Vicente V.A."/>
            <person name="Weiss V.A."/>
            <person name="de Vries M."/>
            <person name="Cruz L.M."/>
            <person name="Souza E.M."/>
        </authorList>
    </citation>
    <scope>NUCLEOTIDE SEQUENCE [LARGE SCALE GENOMIC DNA]</scope>
    <source>
        <strain evidence="1 2">CBS 131958</strain>
    </source>
</reference>
<gene>
    <name evidence="1" type="ORF">AB675_10957</name>
</gene>